<dbReference type="EMBL" id="QGNW01002223">
    <property type="protein sequence ID" value="RVW22675.1"/>
    <property type="molecule type" value="Genomic_DNA"/>
</dbReference>
<evidence type="ECO:0000313" key="2">
    <source>
        <dbReference type="Proteomes" id="UP000288805"/>
    </source>
</evidence>
<dbReference type="AlphaFoldDB" id="A0A438CHQ4"/>
<name>A0A438CHQ4_VITVI</name>
<reference evidence="1 2" key="1">
    <citation type="journal article" date="2018" name="PLoS Genet.">
        <title>Population sequencing reveals clonal diversity and ancestral inbreeding in the grapevine cultivar Chardonnay.</title>
        <authorList>
            <person name="Roach M.J."/>
            <person name="Johnson D.L."/>
            <person name="Bohlmann J."/>
            <person name="van Vuuren H.J."/>
            <person name="Jones S.J."/>
            <person name="Pretorius I.S."/>
            <person name="Schmidt S.A."/>
            <person name="Borneman A.R."/>
        </authorList>
    </citation>
    <scope>NUCLEOTIDE SEQUENCE [LARGE SCALE GENOMIC DNA]</scope>
    <source>
        <strain evidence="2">cv. Chardonnay</strain>
        <tissue evidence="1">Leaf</tissue>
    </source>
</reference>
<dbReference type="PANTHER" id="PTHR34427">
    <property type="entry name" value="DUF4283 DOMAIN PROTEIN"/>
    <property type="match status" value="1"/>
</dbReference>
<proteinExistence type="predicted"/>
<accession>A0A438CHQ4</accession>
<gene>
    <name evidence="1" type="ORF">CK203_112265</name>
</gene>
<evidence type="ECO:0000313" key="1">
    <source>
        <dbReference type="EMBL" id="RVW22675.1"/>
    </source>
</evidence>
<sequence length="128" mass="14286">MRVVGLPLHFWSQEVFRKIGEGSGGFVAVDEDTAAFKELQWARILVKYEDVRDDGEGSSRADYNVERVQTQWQSTNVAMTCEAGEACCRKDREVATFDFVSARGADDEGVRGRVSFDWEEVSAEGPLA</sequence>
<dbReference type="PANTHER" id="PTHR34427:SF5">
    <property type="entry name" value="DUF4283 DOMAIN-CONTAINING PROTEIN"/>
    <property type="match status" value="1"/>
</dbReference>
<protein>
    <submittedName>
        <fullName evidence="1">Uncharacterized protein</fullName>
    </submittedName>
</protein>
<organism evidence="1 2">
    <name type="scientific">Vitis vinifera</name>
    <name type="common">Grape</name>
    <dbReference type="NCBI Taxonomy" id="29760"/>
    <lineage>
        <taxon>Eukaryota</taxon>
        <taxon>Viridiplantae</taxon>
        <taxon>Streptophyta</taxon>
        <taxon>Embryophyta</taxon>
        <taxon>Tracheophyta</taxon>
        <taxon>Spermatophyta</taxon>
        <taxon>Magnoliopsida</taxon>
        <taxon>eudicotyledons</taxon>
        <taxon>Gunneridae</taxon>
        <taxon>Pentapetalae</taxon>
        <taxon>rosids</taxon>
        <taxon>Vitales</taxon>
        <taxon>Vitaceae</taxon>
        <taxon>Viteae</taxon>
        <taxon>Vitis</taxon>
    </lineage>
</organism>
<comment type="caution">
    <text evidence="1">The sequence shown here is derived from an EMBL/GenBank/DDBJ whole genome shotgun (WGS) entry which is preliminary data.</text>
</comment>
<dbReference type="Proteomes" id="UP000288805">
    <property type="component" value="Unassembled WGS sequence"/>
</dbReference>